<gene>
    <name evidence="1" type="ORF">PRABACTJOHN_00854</name>
</gene>
<dbReference type="RefSeq" id="WP_008147069.1">
    <property type="nucleotide sequence ID" value="NZ_CP102285.1"/>
</dbReference>
<organism evidence="1 2">
    <name type="scientific">Parabacteroides johnsonii DSM 18315</name>
    <dbReference type="NCBI Taxonomy" id="537006"/>
    <lineage>
        <taxon>Bacteria</taxon>
        <taxon>Pseudomonadati</taxon>
        <taxon>Bacteroidota</taxon>
        <taxon>Bacteroidia</taxon>
        <taxon>Bacteroidales</taxon>
        <taxon>Tannerellaceae</taxon>
        <taxon>Parabacteroides</taxon>
    </lineage>
</organism>
<evidence type="ECO:0000313" key="2">
    <source>
        <dbReference type="Proteomes" id="UP000005510"/>
    </source>
</evidence>
<reference evidence="1 2" key="2">
    <citation type="submission" date="2008-10" db="EMBL/GenBank/DDBJ databases">
        <authorList>
            <person name="Fulton L."/>
            <person name="Clifton S."/>
            <person name="Fulton B."/>
            <person name="Xu J."/>
            <person name="Minx P."/>
            <person name="Pepin K.H."/>
            <person name="Johnson M."/>
            <person name="Bhonagiri V."/>
            <person name="Nash W.E."/>
            <person name="Mardis E.R."/>
            <person name="Wilson R.K."/>
        </authorList>
    </citation>
    <scope>NUCLEOTIDE SEQUENCE [LARGE SCALE GENOMIC DNA]</scope>
    <source>
        <strain evidence="1 2">DSM 18315</strain>
    </source>
</reference>
<sequence length="161" mass="18889">MDSKANKCRICGNDIDNREYTVRKNMFHIYDEFLYFKCANCGCLQIKEYPTNISKYYPSDYYSFSRKKKTLHQIIVDFLMKCSLSYRINRLNLIGLFAIRYNDYYKYQLPCFDKGKCDYSSKILDIGCGTGTLLMQLRGFGFSDLTGIDPSFLQISFILMV</sequence>
<dbReference type="AlphaFoldDB" id="B7B757"/>
<dbReference type="SUPFAM" id="SSF53335">
    <property type="entry name" value="S-adenosyl-L-methionine-dependent methyltransferases"/>
    <property type="match status" value="2"/>
</dbReference>
<name>B7B757_9BACT</name>
<dbReference type="Proteomes" id="UP000005510">
    <property type="component" value="Unassembled WGS sequence"/>
</dbReference>
<comment type="caution">
    <text evidence="1">The sequence shown here is derived from an EMBL/GenBank/DDBJ whole genome shotgun (WGS) entry which is preliminary data.</text>
</comment>
<dbReference type="STRING" id="537006.PRABACTJOHN_00854"/>
<dbReference type="InterPro" id="IPR029063">
    <property type="entry name" value="SAM-dependent_MTases_sf"/>
</dbReference>
<dbReference type="HOGENOM" id="CLU_1642111_0_0_10"/>
<evidence type="ECO:0000313" key="1">
    <source>
        <dbReference type="EMBL" id="EEC97716.1"/>
    </source>
</evidence>
<dbReference type="Pfam" id="PF13489">
    <property type="entry name" value="Methyltransf_23"/>
    <property type="match status" value="1"/>
</dbReference>
<reference evidence="1 2" key="1">
    <citation type="submission" date="2008-10" db="EMBL/GenBank/DDBJ databases">
        <title>Draft genome sequence of Parabacteroides johnsonii (DSM 18315).</title>
        <authorList>
            <person name="Sudarsanam P."/>
            <person name="Ley R."/>
            <person name="Guruge J."/>
            <person name="Turnbaugh P.J."/>
            <person name="Mahowald M."/>
            <person name="Liep D."/>
            <person name="Gordon J."/>
        </authorList>
    </citation>
    <scope>NUCLEOTIDE SEQUENCE [LARGE SCALE GENOMIC DNA]</scope>
    <source>
        <strain evidence="1 2">DSM 18315</strain>
    </source>
</reference>
<dbReference type="GeneID" id="93409897"/>
<evidence type="ECO:0008006" key="3">
    <source>
        <dbReference type="Google" id="ProtNLM"/>
    </source>
</evidence>
<dbReference type="CDD" id="cd02440">
    <property type="entry name" value="AdoMet_MTases"/>
    <property type="match status" value="1"/>
</dbReference>
<dbReference type="Gene3D" id="3.40.50.150">
    <property type="entry name" value="Vaccinia Virus protein VP39"/>
    <property type="match status" value="1"/>
</dbReference>
<protein>
    <recommendedName>
        <fullName evidence="3">Methyltransferase domain-containing protein</fullName>
    </recommendedName>
</protein>
<dbReference type="EMBL" id="ABYH01000058">
    <property type="protein sequence ID" value="EEC97716.1"/>
    <property type="molecule type" value="Genomic_DNA"/>
</dbReference>
<proteinExistence type="predicted"/>
<accession>B7B757</accession>